<evidence type="ECO:0000256" key="2">
    <source>
        <dbReference type="ARBA" id="ARBA00023034"/>
    </source>
</evidence>
<evidence type="ECO:0000256" key="3">
    <source>
        <dbReference type="ARBA" id="ARBA00023054"/>
    </source>
</evidence>
<comment type="subcellular location">
    <subcellularLocation>
        <location evidence="1">Golgi apparatus</location>
    </subcellularLocation>
</comment>
<dbReference type="GO" id="GO:0006888">
    <property type="term" value="P:endoplasmic reticulum to Golgi vesicle-mediated transport"/>
    <property type="evidence" value="ECO:0007669"/>
    <property type="project" value="TreeGrafter"/>
</dbReference>
<keyword evidence="8" id="KW-1185">Reference proteome</keyword>
<name>A0AAN7ZBQ0_9COLE</name>
<sequence length="1117" mass="129462">MSWLNFNESLNSIKGQLSSLASGVLAEGIVGNSESDPRKDFEINDCNVRQNSTHNENNWTWEEPSSDSTTKRDTLVQDLRNKVDFLENEKKELIVSLEQLDIDHQQTTTELVNLKDNLQKSYDELNGDFEKLKREYGEVLTENMEKTKQIELLQKVEVSESDFNKLCETSPMVLSVDDSAWQHKVDALNSELQYVKDDRDSLRENFQIIEKEKGELLVNLQTVNDSIQVCHETNKRMWKHFKLEKDMMRGILSNLKQEFLSVAEDIQNISKIQDFLEEFKNRHIVVSNMQKRQDLHEKYLGIITDCMEKYTKTDVTSAISSIISDEEPEIKEFANEVENLLKLLIDFKSKTESLEKDICEITREKTKVINEKNFEIEKLLQNSTILSQEVIAKTQAIKDYETECNELMKNNDLLILELENFKNSRLQTISESNEENMLLMESQLENANKKIEDMELIITDLENSKQETNEEVQTELDYIKRQLNITGQELSESKTDHQQLLTHYKKLEDEKQLLKQTLDKAKADYENIEYKCNEAYVAMESLREENEELKRNNGTASFLENKALLLEEVVADQRDRLATLEKITSGQVTEIQGFMERLQRAKITETGAKLQIDTISKELQNSQDVKRLLEEKVENLQRDCTAAVEDRSKFEDELQSTQQQLIYLESHVKFLEIQTTQLSEARNQLTELLTQKHDENVRYHAEIERLTLSESGPDHLAQKVQEIEKLTDQNNFLREKCEVIAQNLLQEQAHVQKILSEQSSISEREQSLTKELQRLRLHLVEVEESYTNELVQAEEKNKEMQAKVNEIEAREKNSNYVYTSANIRANQQVETLQTQLQLVSNQRDELRMKMSDMEDENNKHAAALTNLQLVLEQFQKDKDKDVYEETERIRRQITLEQKVQDALREENNSLRSQLDESKQGLQAAARLTDQLEKSKKQIIAFREEVTKLQEKLQMKECSYKELHAEADTKIDKSLIKNLIIGYVSSSVNDQKQILKIIATVLDFTKTENEKVSLNKQYSWLQSILNPQGYNASSPDQNRQSLSAAFVRFLEAESKPKVLPNLLITTSQQRSDAGSSTSSTPLRQSPLILSEVVLPTFVDFGKNRNSSSILKDVLKDNT</sequence>
<dbReference type="InterPro" id="IPR000237">
    <property type="entry name" value="GRIP_dom"/>
</dbReference>
<feature type="coiled-coil region" evidence="4">
    <location>
        <begin position="900"/>
        <end position="965"/>
    </location>
</feature>
<dbReference type="PROSITE" id="PS50913">
    <property type="entry name" value="GRIP"/>
    <property type="match status" value="1"/>
</dbReference>
<keyword evidence="2" id="KW-0333">Golgi apparatus</keyword>
<dbReference type="EMBL" id="JAVRBK010000008">
    <property type="protein sequence ID" value="KAK5640670.1"/>
    <property type="molecule type" value="Genomic_DNA"/>
</dbReference>
<evidence type="ECO:0000313" key="7">
    <source>
        <dbReference type="EMBL" id="KAK5640670.1"/>
    </source>
</evidence>
<dbReference type="GO" id="GO:0031267">
    <property type="term" value="F:small GTPase binding"/>
    <property type="evidence" value="ECO:0007669"/>
    <property type="project" value="TreeGrafter"/>
</dbReference>
<evidence type="ECO:0000256" key="4">
    <source>
        <dbReference type="SAM" id="Coils"/>
    </source>
</evidence>
<feature type="coiled-coil region" evidence="4">
    <location>
        <begin position="76"/>
        <end position="142"/>
    </location>
</feature>
<reference evidence="7 8" key="1">
    <citation type="journal article" date="2024" name="Insects">
        <title>An Improved Chromosome-Level Genome Assembly of the Firefly Pyrocoelia pectoralis.</title>
        <authorList>
            <person name="Fu X."/>
            <person name="Meyer-Rochow V.B."/>
            <person name="Ballantyne L."/>
            <person name="Zhu X."/>
        </authorList>
    </citation>
    <scope>NUCLEOTIDE SEQUENCE [LARGE SCALE GENOMIC DNA]</scope>
    <source>
        <strain evidence="7">XCY_ONT2</strain>
    </source>
</reference>
<dbReference type="GO" id="GO:0007030">
    <property type="term" value="P:Golgi organization"/>
    <property type="evidence" value="ECO:0007669"/>
    <property type="project" value="TreeGrafter"/>
</dbReference>
<protein>
    <recommendedName>
        <fullName evidence="6">GRIP domain-containing protein</fullName>
    </recommendedName>
</protein>
<dbReference type="Pfam" id="PF01465">
    <property type="entry name" value="GRIP"/>
    <property type="match status" value="1"/>
</dbReference>
<feature type="region of interest" description="Disordered" evidence="5">
    <location>
        <begin position="53"/>
        <end position="72"/>
    </location>
</feature>
<organism evidence="7 8">
    <name type="scientific">Pyrocoelia pectoralis</name>
    <dbReference type="NCBI Taxonomy" id="417401"/>
    <lineage>
        <taxon>Eukaryota</taxon>
        <taxon>Metazoa</taxon>
        <taxon>Ecdysozoa</taxon>
        <taxon>Arthropoda</taxon>
        <taxon>Hexapoda</taxon>
        <taxon>Insecta</taxon>
        <taxon>Pterygota</taxon>
        <taxon>Neoptera</taxon>
        <taxon>Endopterygota</taxon>
        <taxon>Coleoptera</taxon>
        <taxon>Polyphaga</taxon>
        <taxon>Elateriformia</taxon>
        <taxon>Elateroidea</taxon>
        <taxon>Lampyridae</taxon>
        <taxon>Lampyrinae</taxon>
        <taxon>Pyrocoelia</taxon>
    </lineage>
</organism>
<accession>A0AAN7ZBQ0</accession>
<feature type="coiled-coil region" evidence="4">
    <location>
        <begin position="397"/>
        <end position="562"/>
    </location>
</feature>
<evidence type="ECO:0000259" key="6">
    <source>
        <dbReference type="PROSITE" id="PS50913"/>
    </source>
</evidence>
<dbReference type="GO" id="GO:0005794">
    <property type="term" value="C:Golgi apparatus"/>
    <property type="evidence" value="ECO:0007669"/>
    <property type="project" value="UniProtKB-SubCell"/>
</dbReference>
<evidence type="ECO:0000256" key="1">
    <source>
        <dbReference type="ARBA" id="ARBA00004555"/>
    </source>
</evidence>
<comment type="caution">
    <text evidence="7">The sequence shown here is derived from an EMBL/GenBank/DDBJ whole genome shotgun (WGS) entry which is preliminary data.</text>
</comment>
<dbReference type="AlphaFoldDB" id="A0AAN7ZBQ0"/>
<evidence type="ECO:0000256" key="5">
    <source>
        <dbReference type="SAM" id="MobiDB-lite"/>
    </source>
</evidence>
<dbReference type="PANTHER" id="PTHR18921:SF2">
    <property type="entry name" value="THYROID RECEPTOR-INTERACTING PROTEIN 11"/>
    <property type="match status" value="1"/>
</dbReference>
<proteinExistence type="predicted"/>
<evidence type="ECO:0000313" key="8">
    <source>
        <dbReference type="Proteomes" id="UP001329430"/>
    </source>
</evidence>
<keyword evidence="3 4" id="KW-0175">Coiled coil</keyword>
<feature type="coiled-coil region" evidence="4">
    <location>
        <begin position="612"/>
        <end position="863"/>
    </location>
</feature>
<feature type="domain" description="GRIP" evidence="6">
    <location>
        <begin position="965"/>
        <end position="1014"/>
    </location>
</feature>
<gene>
    <name evidence="7" type="ORF">RI129_011481</name>
</gene>
<dbReference type="Proteomes" id="UP001329430">
    <property type="component" value="Chromosome 8"/>
</dbReference>
<dbReference type="PANTHER" id="PTHR18921">
    <property type="entry name" value="MYOSIN HEAVY CHAIN - RELATED"/>
    <property type="match status" value="1"/>
</dbReference>